<dbReference type="EC" id="2.7.13.3" evidence="2"/>
<evidence type="ECO:0000313" key="12">
    <source>
        <dbReference type="Proteomes" id="UP001242010"/>
    </source>
</evidence>
<dbReference type="Gene3D" id="3.30.565.10">
    <property type="entry name" value="Histidine kinase-like ATPase, C-terminal domain"/>
    <property type="match status" value="1"/>
</dbReference>
<dbReference type="InterPro" id="IPR036890">
    <property type="entry name" value="HATPase_C_sf"/>
</dbReference>
<dbReference type="SMART" id="SM00388">
    <property type="entry name" value="HisKA"/>
    <property type="match status" value="1"/>
</dbReference>
<dbReference type="SUPFAM" id="SSF55874">
    <property type="entry name" value="ATPase domain of HSP90 chaperone/DNA topoisomerase II/histidine kinase"/>
    <property type="match status" value="1"/>
</dbReference>
<keyword evidence="12" id="KW-1185">Reference proteome</keyword>
<evidence type="ECO:0000256" key="9">
    <source>
        <dbReference type="SAM" id="Phobius"/>
    </source>
</evidence>
<gene>
    <name evidence="11" type="ORF">GETHOR_20330</name>
</gene>
<evidence type="ECO:0000256" key="1">
    <source>
        <dbReference type="ARBA" id="ARBA00000085"/>
    </source>
</evidence>
<dbReference type="Gene3D" id="1.10.287.130">
    <property type="match status" value="1"/>
</dbReference>
<keyword evidence="9" id="KW-1133">Transmembrane helix</keyword>
<keyword evidence="3" id="KW-0597">Phosphoprotein</keyword>
<evidence type="ECO:0000256" key="2">
    <source>
        <dbReference type="ARBA" id="ARBA00012438"/>
    </source>
</evidence>
<keyword evidence="4" id="KW-0808">Transferase</keyword>
<keyword evidence="6" id="KW-0418">Kinase</keyword>
<evidence type="ECO:0000256" key="4">
    <source>
        <dbReference type="ARBA" id="ARBA00022679"/>
    </source>
</evidence>
<dbReference type="InterPro" id="IPR036097">
    <property type="entry name" value="HisK_dim/P_sf"/>
</dbReference>
<keyword evidence="7" id="KW-0067">ATP-binding</keyword>
<dbReference type="PROSITE" id="PS50109">
    <property type="entry name" value="HIS_KIN"/>
    <property type="match status" value="1"/>
</dbReference>
<sequence length="380" mass="41417">MQPFPHALAWLAVAIPVGGALGGLAVLLVRWARLRRRAPADPEALLLSAVSGSLRERGELAATLGELRTVHERLLDALPMGLLWVDQHQRLAALNQRGCDLLGVRPGVVGLEAAFVLEPFPWLREALAGDPGPAHRLGAQGRRWRIQRIEAPDRIGALVQFEDVTEAELEDRRRQLRERFAELGEMTAGVAHQLKNGLAVLKGQGQLLKRAGHGASAEALLEETEDLERLVQRFLQWAKPLDPASEPLRLEEAVGQALVELKRRPVSQGRQLVTEGRGMATGDPVLLHQALVNLLENACQASPLGSRVLVRISEARLAILDEGPGLSEDTAIRMLRPFESGRPDGTGLGLPLALKWLNAQGADLRLVPRPEGGTCAEIRW</sequence>
<dbReference type="EMBL" id="AP027079">
    <property type="protein sequence ID" value="BDU69932.1"/>
    <property type="molecule type" value="Genomic_DNA"/>
</dbReference>
<dbReference type="PANTHER" id="PTHR43065:SF10">
    <property type="entry name" value="PEROXIDE STRESS-ACTIVATED HISTIDINE KINASE MAK3"/>
    <property type="match status" value="1"/>
</dbReference>
<evidence type="ECO:0000313" key="11">
    <source>
        <dbReference type="EMBL" id="BDU69932.1"/>
    </source>
</evidence>
<dbReference type="Proteomes" id="UP001242010">
    <property type="component" value="Chromosome"/>
</dbReference>
<accession>A0ABM8DSA2</accession>
<dbReference type="Pfam" id="PF00512">
    <property type="entry name" value="HisKA"/>
    <property type="match status" value="1"/>
</dbReference>
<dbReference type="InterPro" id="IPR005467">
    <property type="entry name" value="His_kinase_dom"/>
</dbReference>
<dbReference type="PANTHER" id="PTHR43065">
    <property type="entry name" value="SENSOR HISTIDINE KINASE"/>
    <property type="match status" value="1"/>
</dbReference>
<organism evidence="11 12">
    <name type="scientific">Geothrix oryzae</name>
    <dbReference type="NCBI Taxonomy" id="2927975"/>
    <lineage>
        <taxon>Bacteria</taxon>
        <taxon>Pseudomonadati</taxon>
        <taxon>Acidobacteriota</taxon>
        <taxon>Holophagae</taxon>
        <taxon>Holophagales</taxon>
        <taxon>Holophagaceae</taxon>
        <taxon>Geothrix</taxon>
    </lineage>
</organism>
<evidence type="ECO:0000256" key="6">
    <source>
        <dbReference type="ARBA" id="ARBA00022777"/>
    </source>
</evidence>
<comment type="catalytic activity">
    <reaction evidence="1">
        <text>ATP + protein L-histidine = ADP + protein N-phospho-L-histidine.</text>
        <dbReference type="EC" id="2.7.13.3"/>
    </reaction>
</comment>
<keyword evidence="8" id="KW-0902">Two-component regulatory system</keyword>
<dbReference type="CDD" id="cd00082">
    <property type="entry name" value="HisKA"/>
    <property type="match status" value="1"/>
</dbReference>
<evidence type="ECO:0000256" key="7">
    <source>
        <dbReference type="ARBA" id="ARBA00022840"/>
    </source>
</evidence>
<dbReference type="SMART" id="SM00387">
    <property type="entry name" value="HATPase_c"/>
    <property type="match status" value="1"/>
</dbReference>
<feature type="domain" description="Histidine kinase" evidence="10">
    <location>
        <begin position="189"/>
        <end position="380"/>
    </location>
</feature>
<evidence type="ECO:0000256" key="3">
    <source>
        <dbReference type="ARBA" id="ARBA00022553"/>
    </source>
</evidence>
<dbReference type="InterPro" id="IPR003661">
    <property type="entry name" value="HisK_dim/P_dom"/>
</dbReference>
<dbReference type="InterPro" id="IPR003594">
    <property type="entry name" value="HATPase_dom"/>
</dbReference>
<name>A0ABM8DSA2_9BACT</name>
<proteinExistence type="predicted"/>
<evidence type="ECO:0000256" key="8">
    <source>
        <dbReference type="ARBA" id="ARBA00023012"/>
    </source>
</evidence>
<keyword evidence="9" id="KW-0472">Membrane</keyword>
<protein>
    <recommendedName>
        <fullName evidence="2">histidine kinase</fullName>
        <ecNumber evidence="2">2.7.13.3</ecNumber>
    </recommendedName>
</protein>
<feature type="transmembrane region" description="Helical" evidence="9">
    <location>
        <begin position="6"/>
        <end position="29"/>
    </location>
</feature>
<evidence type="ECO:0000259" key="10">
    <source>
        <dbReference type="PROSITE" id="PS50109"/>
    </source>
</evidence>
<dbReference type="Pfam" id="PF02518">
    <property type="entry name" value="HATPase_c"/>
    <property type="match status" value="1"/>
</dbReference>
<keyword evidence="5" id="KW-0547">Nucleotide-binding</keyword>
<keyword evidence="9" id="KW-0812">Transmembrane</keyword>
<dbReference type="SUPFAM" id="SSF47384">
    <property type="entry name" value="Homodimeric domain of signal transducing histidine kinase"/>
    <property type="match status" value="1"/>
</dbReference>
<evidence type="ECO:0000256" key="5">
    <source>
        <dbReference type="ARBA" id="ARBA00022741"/>
    </source>
</evidence>
<dbReference type="RefSeq" id="WP_286353652.1">
    <property type="nucleotide sequence ID" value="NZ_AP027079.1"/>
</dbReference>
<reference evidence="12" key="1">
    <citation type="journal article" date="2023" name="Int. J. Syst. Evol. Microbiol.">
        <title>Mesoterricola silvestris gen. nov., sp. nov., Mesoterricola sediminis sp. nov., Geothrix oryzae sp. nov., Geothrix edaphica sp. nov., Geothrix rubra sp. nov., and Geothrix limicola sp. nov., six novel members of Acidobacteriota isolated from soils.</title>
        <authorList>
            <person name="Itoh H."/>
            <person name="Sugisawa Y."/>
            <person name="Mise K."/>
            <person name="Xu Z."/>
            <person name="Kuniyasu M."/>
            <person name="Ushijima N."/>
            <person name="Kawano K."/>
            <person name="Kobayashi E."/>
            <person name="Shiratori Y."/>
            <person name="Masuda Y."/>
            <person name="Senoo K."/>
        </authorList>
    </citation>
    <scope>NUCLEOTIDE SEQUENCE [LARGE SCALE GENOMIC DNA]</scope>
    <source>
        <strain evidence="12">Red222</strain>
    </source>
</reference>